<dbReference type="AlphaFoldDB" id="A0AAE5IND3"/>
<gene>
    <name evidence="3" type="ORF">A5N68_20545</name>
    <name evidence="2" type="ORF">GS453_10620</name>
</gene>
<dbReference type="SUPFAM" id="SSF47413">
    <property type="entry name" value="lambda repressor-like DNA-binding domains"/>
    <property type="match status" value="1"/>
</dbReference>
<feature type="domain" description="HTH cro/C1-type" evidence="1">
    <location>
        <begin position="8"/>
        <end position="62"/>
    </location>
</feature>
<comment type="caution">
    <text evidence="3">The sequence shown here is derived from an EMBL/GenBank/DDBJ whole genome shotgun (WGS) entry which is preliminary data.</text>
</comment>
<dbReference type="CDD" id="cd00093">
    <property type="entry name" value="HTH_XRE"/>
    <property type="match status" value="1"/>
</dbReference>
<organism evidence="3 4">
    <name type="scientific">Rhodococcus hoagii</name>
    <name type="common">Corynebacterium equii</name>
    <dbReference type="NCBI Taxonomy" id="43767"/>
    <lineage>
        <taxon>Bacteria</taxon>
        <taxon>Bacillati</taxon>
        <taxon>Actinomycetota</taxon>
        <taxon>Actinomycetes</taxon>
        <taxon>Mycobacteriales</taxon>
        <taxon>Nocardiaceae</taxon>
        <taxon>Prescottella</taxon>
    </lineage>
</organism>
<dbReference type="EMBL" id="WUXD01000002">
    <property type="protein sequence ID" value="MBM4627329.1"/>
    <property type="molecule type" value="Genomic_DNA"/>
</dbReference>
<evidence type="ECO:0000313" key="3">
    <source>
        <dbReference type="EMBL" id="ORM22586.1"/>
    </source>
</evidence>
<name>A0AAE5IND3_RHOHA</name>
<dbReference type="GO" id="GO:0003677">
    <property type="term" value="F:DNA binding"/>
    <property type="evidence" value="ECO:0007669"/>
    <property type="project" value="InterPro"/>
</dbReference>
<accession>A0AAE5IND3</accession>
<evidence type="ECO:0000259" key="1">
    <source>
        <dbReference type="PROSITE" id="PS50943"/>
    </source>
</evidence>
<dbReference type="Proteomes" id="UP000738270">
    <property type="component" value="Unassembled WGS sequence"/>
</dbReference>
<dbReference type="EMBL" id="LWIC01000010">
    <property type="protein sequence ID" value="ORM22586.1"/>
    <property type="molecule type" value="Genomic_DNA"/>
</dbReference>
<proteinExistence type="predicted"/>
<dbReference type="Pfam" id="PF01381">
    <property type="entry name" value="HTH_3"/>
    <property type="match status" value="1"/>
</dbReference>
<evidence type="ECO:0000313" key="4">
    <source>
        <dbReference type="Proteomes" id="UP000193518"/>
    </source>
</evidence>
<protein>
    <submittedName>
        <fullName evidence="2">Helix-turn-helix domain-containing protein</fullName>
    </submittedName>
    <submittedName>
        <fullName evidence="3">Transcriptional regulator</fullName>
    </submittedName>
</protein>
<sequence length="110" mass="11584">MSTTVERIEQAMLTAGLSGRALAEKAGISQPTFSRIISGLREAKANELVAIAAATGCTLAQLTGTSTVADRVQCAARSTNGADMDKMRQQLLHFLELDAYLEDQGIGLTA</sequence>
<dbReference type="Gene3D" id="1.10.260.40">
    <property type="entry name" value="lambda repressor-like DNA-binding domains"/>
    <property type="match status" value="1"/>
</dbReference>
<reference evidence="2" key="2">
    <citation type="submission" date="2019-11" db="EMBL/GenBank/DDBJ databases">
        <title>Spread of Macrolides and rifampicin resistant Rhodococcus equi in clinical isolates in the USA.</title>
        <authorList>
            <person name="Alvarez-Narvaez S."/>
            <person name="Huber L."/>
            <person name="Cohen N.D."/>
            <person name="Slovis N."/>
            <person name="Greiter M."/>
            <person name="Giguere S."/>
            <person name="Hart K."/>
        </authorList>
    </citation>
    <scope>NUCLEOTIDE SEQUENCE</scope>
    <source>
        <strain evidence="2">Lh_38</strain>
    </source>
</reference>
<evidence type="ECO:0000313" key="2">
    <source>
        <dbReference type="EMBL" id="MBM4627329.1"/>
    </source>
</evidence>
<dbReference type="RefSeq" id="WP_044990347.1">
    <property type="nucleotide sequence ID" value="NZ_AP025268.1"/>
</dbReference>
<dbReference type="PROSITE" id="PS50943">
    <property type="entry name" value="HTH_CROC1"/>
    <property type="match status" value="1"/>
</dbReference>
<dbReference type="Proteomes" id="UP000193518">
    <property type="component" value="Unassembled WGS sequence"/>
</dbReference>
<dbReference type="InterPro" id="IPR010982">
    <property type="entry name" value="Lambda_DNA-bd_dom_sf"/>
</dbReference>
<reference evidence="3 4" key="1">
    <citation type="journal article" date="2016" name="Genome Biol. Evol.">
        <title>Pangenome and Phylogenomic Analysis of the Pathogenic Actinobacterium Rhodococcus equi.</title>
        <authorList>
            <person name="Anastasi E."/>
            <person name="MacArthur I."/>
            <person name="Scortti M."/>
            <person name="Alvarez S."/>
            <person name="Giguere S."/>
            <person name="Vazquez-Boland J.A."/>
        </authorList>
    </citation>
    <scope>NUCLEOTIDE SEQUENCE [LARGE SCALE GENOMIC DNA]</scope>
    <source>
        <strain evidence="3 4">PAM1271</strain>
    </source>
</reference>
<dbReference type="SMART" id="SM00530">
    <property type="entry name" value="HTH_XRE"/>
    <property type="match status" value="1"/>
</dbReference>
<dbReference type="InterPro" id="IPR001387">
    <property type="entry name" value="Cro/C1-type_HTH"/>
</dbReference>